<dbReference type="Proteomes" id="UP000443090">
    <property type="component" value="Unassembled WGS sequence"/>
</dbReference>
<feature type="compositionally biased region" description="Basic and acidic residues" evidence="1">
    <location>
        <begin position="628"/>
        <end position="645"/>
    </location>
</feature>
<reference evidence="2 3" key="1">
    <citation type="submission" date="2018-05" db="EMBL/GenBank/DDBJ databases">
        <title>Genome sequencing and assembly of the regulated plant pathogen Lachnellula willkommii and related sister species for the development of diagnostic species identification markers.</title>
        <authorList>
            <person name="Giroux E."/>
            <person name="Bilodeau G."/>
        </authorList>
    </citation>
    <scope>NUCLEOTIDE SEQUENCE [LARGE SCALE GENOMIC DNA]</scope>
    <source>
        <strain evidence="2 3">CBS 160.35</strain>
    </source>
</reference>
<feature type="compositionally biased region" description="Basic and acidic residues" evidence="1">
    <location>
        <begin position="110"/>
        <end position="145"/>
    </location>
</feature>
<dbReference type="InterPro" id="IPR046784">
    <property type="entry name" value="Eap1"/>
</dbReference>
<feature type="compositionally biased region" description="Pro residues" evidence="1">
    <location>
        <begin position="797"/>
        <end position="806"/>
    </location>
</feature>
<feature type="region of interest" description="Disordered" evidence="1">
    <location>
        <begin position="69"/>
        <end position="361"/>
    </location>
</feature>
<name>A0A8H8S3L3_9HELO</name>
<evidence type="ECO:0000313" key="2">
    <source>
        <dbReference type="EMBL" id="TVY47363.1"/>
    </source>
</evidence>
<dbReference type="AlphaFoldDB" id="A0A8H8S3L3"/>
<proteinExistence type="predicted"/>
<dbReference type="Pfam" id="PF20566">
    <property type="entry name" value="Eap1"/>
    <property type="match status" value="1"/>
</dbReference>
<evidence type="ECO:0000313" key="3">
    <source>
        <dbReference type="Proteomes" id="UP000443090"/>
    </source>
</evidence>
<feature type="compositionally biased region" description="Polar residues" evidence="1">
    <location>
        <begin position="501"/>
        <end position="512"/>
    </location>
</feature>
<sequence length="806" mass="90953">MAIRYTPDELKYLRDSPLVVKPPGLPAVEQWMGLLAYREPSLTYRRAPAVRTESNRKIDSNLLVDQSNRRPVAERHVSRNSANPEDIILGPPKTSFMSATSIRTGIKPFDSPDRAPLRDMDSRDRFNFRGGKAGDGDNDRARDGRNNTLRVRRGEGDQDSDGWSTVKPRKSFGNEGAERFNGRMGLDKQKDDRRFKDREDRDPKDRPLRGFDTYSRDKDGDHDHEKERDARKNGTGRGRNEPSWFKDNTDVAPMPKERNSNGDKFVDRSRGWREKEREDRGDRGDRGGERGERIERGDRRWDRDRDQRQEREPEWLAEPEEEKNQAHTQEDFQKWKEQMQGKDKAAAGKTPAEEHPVNAGASASFFGLEKHKVETPLAIDTGPDKFFGKWAATPSQELSPDSGVEAKKEGVTKAKPTGKASRFTSFFTPQEEPPRRQTEPPPAMSAPAPKSGLEGLFQNNNSDSQSKDQVAFQEILRKLQQGSGSTPPNLAMQPKPPAPEKQQSMSISSPEPFQQYRTERQEEQRPSTRNSQQALQELLNQRQMTGSQPSVRPEQMLQDLVGQRQHAISQSSQRPDQLSSRNTDFLMGLMQSAKAAPEPQRSESLLLRMPPQQQQQKSMDRQMQQQMIEREQEMQREVAQRERIASRQARPQPPPGFYDDPAVFQRGPPQHERQAGNPPQPTQILQRPPPPPGLELGWERAAQLPPPQHRMNQNIPPPPGLAGGLGRAMPPQQQMFPPGFPIGNFPPDMLAGPPRNMPMQPPPGFFNGGPPPGFLPPISGFQGPEGMGFGAPFDGRGPPPQGAYRR</sequence>
<evidence type="ECO:0000256" key="1">
    <source>
        <dbReference type="SAM" id="MobiDB-lite"/>
    </source>
</evidence>
<comment type="caution">
    <text evidence="2">The sequence shown here is derived from an EMBL/GenBank/DDBJ whole genome shotgun (WGS) entry which is preliminary data.</text>
</comment>
<protein>
    <submittedName>
        <fullName evidence="2">Uncharacterized protein</fullName>
    </submittedName>
</protein>
<feature type="compositionally biased region" description="Polar residues" evidence="1">
    <location>
        <begin position="457"/>
        <end position="468"/>
    </location>
</feature>
<keyword evidence="3" id="KW-1185">Reference proteome</keyword>
<feature type="compositionally biased region" description="Low complexity" evidence="1">
    <location>
        <begin position="727"/>
        <end position="754"/>
    </location>
</feature>
<accession>A0A8H8S3L3</accession>
<dbReference type="EMBL" id="QGMI01000097">
    <property type="protein sequence ID" value="TVY47363.1"/>
    <property type="molecule type" value="Genomic_DNA"/>
</dbReference>
<feature type="compositionally biased region" description="Basic and acidic residues" evidence="1">
    <location>
        <begin position="322"/>
        <end position="356"/>
    </location>
</feature>
<feature type="compositionally biased region" description="Pro residues" evidence="1">
    <location>
        <begin position="755"/>
        <end position="775"/>
    </location>
</feature>
<feature type="region of interest" description="Disordered" evidence="1">
    <location>
        <begin position="386"/>
        <end position="806"/>
    </location>
</feature>
<dbReference type="OrthoDB" id="2504266at2759"/>
<feature type="compositionally biased region" description="Polar residues" evidence="1">
    <location>
        <begin position="527"/>
        <end position="550"/>
    </location>
</feature>
<feature type="compositionally biased region" description="Polar residues" evidence="1">
    <location>
        <begin position="566"/>
        <end position="583"/>
    </location>
</feature>
<feature type="compositionally biased region" description="Basic and acidic residues" evidence="1">
    <location>
        <begin position="255"/>
        <end position="314"/>
    </location>
</feature>
<feature type="compositionally biased region" description="Basic and acidic residues" evidence="1">
    <location>
        <begin position="517"/>
        <end position="526"/>
    </location>
</feature>
<feature type="compositionally biased region" description="Basic and acidic residues" evidence="1">
    <location>
        <begin position="176"/>
        <end position="232"/>
    </location>
</feature>
<organism evidence="2 3">
    <name type="scientific">Lachnellula occidentalis</name>
    <dbReference type="NCBI Taxonomy" id="215460"/>
    <lineage>
        <taxon>Eukaryota</taxon>
        <taxon>Fungi</taxon>
        <taxon>Dikarya</taxon>
        <taxon>Ascomycota</taxon>
        <taxon>Pezizomycotina</taxon>
        <taxon>Leotiomycetes</taxon>
        <taxon>Helotiales</taxon>
        <taxon>Lachnaceae</taxon>
        <taxon>Lachnellula</taxon>
    </lineage>
</organism>
<gene>
    <name evidence="2" type="ORF">LOCC1_G002229</name>
</gene>
<feature type="compositionally biased region" description="Low complexity" evidence="1">
    <location>
        <begin position="612"/>
        <end position="627"/>
    </location>
</feature>